<evidence type="ECO:0000256" key="4">
    <source>
        <dbReference type="ARBA" id="ARBA00022475"/>
    </source>
</evidence>
<reference evidence="10" key="1">
    <citation type="submission" date="2022-12" db="EMBL/GenBank/DDBJ databases">
        <title>Clostridium sp. nov., isolated from industrial wastewater.</title>
        <authorList>
            <person name="Jiayan W."/>
        </authorList>
    </citation>
    <scope>NUCLEOTIDE SEQUENCE</scope>
    <source>
        <strain evidence="10">ZC22-4</strain>
    </source>
</reference>
<evidence type="ECO:0000256" key="2">
    <source>
        <dbReference type="ARBA" id="ARBA00005697"/>
    </source>
</evidence>
<evidence type="ECO:0000313" key="11">
    <source>
        <dbReference type="Proteomes" id="UP001144612"/>
    </source>
</evidence>
<feature type="transmembrane region" description="Helical" evidence="9">
    <location>
        <begin position="90"/>
        <end position="110"/>
    </location>
</feature>
<comment type="caution">
    <text evidence="10">The sequence shown here is derived from an EMBL/GenBank/DDBJ whole genome shotgun (WGS) entry which is preliminary data.</text>
</comment>
<feature type="transmembrane region" description="Helical" evidence="9">
    <location>
        <begin position="122"/>
        <end position="141"/>
    </location>
</feature>
<keyword evidence="6 8" id="KW-1133">Transmembrane helix</keyword>
<evidence type="ECO:0000256" key="1">
    <source>
        <dbReference type="ARBA" id="ARBA00004651"/>
    </source>
</evidence>
<keyword evidence="11" id="KW-1185">Reference proteome</keyword>
<feature type="transmembrane region" description="Helical" evidence="9">
    <location>
        <begin position="325"/>
        <end position="346"/>
    </location>
</feature>
<dbReference type="Pfam" id="PF00860">
    <property type="entry name" value="Xan_ur_permease"/>
    <property type="match status" value="1"/>
</dbReference>
<evidence type="ECO:0000256" key="6">
    <source>
        <dbReference type="ARBA" id="ARBA00022989"/>
    </source>
</evidence>
<feature type="transmembrane region" description="Helical" evidence="9">
    <location>
        <begin position="246"/>
        <end position="271"/>
    </location>
</feature>
<feature type="transmembrane region" description="Helical" evidence="9">
    <location>
        <begin position="186"/>
        <end position="204"/>
    </location>
</feature>
<comment type="similarity">
    <text evidence="2 8">Belongs to the nucleobase:cation symporter-2 (NCS2) (TC 2.A.40) family. Azg-like subfamily.</text>
</comment>
<organism evidence="10 11">
    <name type="scientific">Clostridium brassicae</name>
    <dbReference type="NCBI Taxonomy" id="2999072"/>
    <lineage>
        <taxon>Bacteria</taxon>
        <taxon>Bacillati</taxon>
        <taxon>Bacillota</taxon>
        <taxon>Clostridia</taxon>
        <taxon>Eubacteriales</taxon>
        <taxon>Clostridiaceae</taxon>
        <taxon>Clostridium</taxon>
    </lineage>
</organism>
<sequence>MKENNTTVRTEIIAGITTFLTMAYIIAVNPDFLATTGMDKGAILTSTCIAAGLTTILMGIYANLPFVLASGMGLNAFFAFSVCGNMKVPWQVALVAVFLEGIIFILLSLTNVREIVVNSIPTSLKIAVSGGIGLFIAFIGFQNAGIVTNDDATLVALGKISDPRAVIAIIGIVIIGVLVHKKVKGAMLWGILACTVISWCYALAIGPAKAAEAYKIFLPTGLFGIHSMAPIAGKLNFAILSTPKGIATIISVLLTFLFVDFFDTVGTLVGVASKANMLDEKGNVLRAKQALLTDAIGTTMGAVMGVSTVTTYVESSAGVAEGGRTGLTAIAAGILFIISAFFAPIFMAIPSCATAPALIIVGLFMMQNITQIDFYDYTEAIPAFLTIILMPLTYSIATGLMFGVISYVIFNLFAGKKEKISLTLIILAVIFIARFISL</sequence>
<dbReference type="InterPro" id="IPR045018">
    <property type="entry name" value="Azg-like"/>
</dbReference>
<evidence type="ECO:0000256" key="8">
    <source>
        <dbReference type="PIRNR" id="PIRNR005353"/>
    </source>
</evidence>
<protein>
    <submittedName>
        <fullName evidence="10">NCS2 family permease</fullName>
    </submittedName>
</protein>
<dbReference type="PANTHER" id="PTHR43337:SF1">
    <property type="entry name" value="XANTHINE_URACIL PERMEASE C887.17-RELATED"/>
    <property type="match status" value="1"/>
</dbReference>
<feature type="transmembrane region" description="Helical" evidence="9">
    <location>
        <begin position="216"/>
        <end position="240"/>
    </location>
</feature>
<gene>
    <name evidence="10" type="ORF">OW729_11725</name>
</gene>
<feature type="transmembrane region" description="Helical" evidence="9">
    <location>
        <begin position="353"/>
        <end position="372"/>
    </location>
</feature>
<feature type="transmembrane region" description="Helical" evidence="9">
    <location>
        <begin position="162"/>
        <end position="180"/>
    </location>
</feature>
<feature type="transmembrane region" description="Helical" evidence="9">
    <location>
        <begin position="420"/>
        <end position="437"/>
    </location>
</feature>
<evidence type="ECO:0000256" key="7">
    <source>
        <dbReference type="ARBA" id="ARBA00023136"/>
    </source>
</evidence>
<evidence type="ECO:0000256" key="5">
    <source>
        <dbReference type="ARBA" id="ARBA00022692"/>
    </source>
</evidence>
<dbReference type="PIRSF" id="PIRSF005353">
    <property type="entry name" value="PbuG"/>
    <property type="match status" value="1"/>
</dbReference>
<feature type="transmembrane region" description="Helical" evidence="9">
    <location>
        <begin position="291"/>
        <end position="313"/>
    </location>
</feature>
<comment type="subcellular location">
    <subcellularLocation>
        <location evidence="1 8">Cell membrane</location>
        <topology evidence="1 8">Multi-pass membrane protein</topology>
    </subcellularLocation>
</comment>
<name>A0ABT4DAD5_9CLOT</name>
<dbReference type="EMBL" id="JAPQFJ010000011">
    <property type="protein sequence ID" value="MCY6959275.1"/>
    <property type="molecule type" value="Genomic_DNA"/>
</dbReference>
<accession>A0ABT4DAD5</accession>
<keyword evidence="3 8" id="KW-0813">Transport</keyword>
<feature type="transmembrane region" description="Helical" evidence="9">
    <location>
        <begin position="392"/>
        <end position="413"/>
    </location>
</feature>
<feature type="transmembrane region" description="Helical" evidence="9">
    <location>
        <begin position="12"/>
        <end position="29"/>
    </location>
</feature>
<evidence type="ECO:0000256" key="3">
    <source>
        <dbReference type="ARBA" id="ARBA00022448"/>
    </source>
</evidence>
<dbReference type="InterPro" id="IPR006043">
    <property type="entry name" value="NCS2"/>
</dbReference>
<keyword evidence="4 8" id="KW-1003">Cell membrane</keyword>
<proteinExistence type="inferred from homology"/>
<dbReference type="InterPro" id="IPR026033">
    <property type="entry name" value="Azg-like_bact_archaea"/>
</dbReference>
<evidence type="ECO:0000313" key="10">
    <source>
        <dbReference type="EMBL" id="MCY6959275.1"/>
    </source>
</evidence>
<feature type="transmembrane region" description="Helical" evidence="9">
    <location>
        <begin position="41"/>
        <end position="60"/>
    </location>
</feature>
<keyword evidence="5 8" id="KW-0812">Transmembrane</keyword>
<keyword evidence="7 8" id="KW-0472">Membrane</keyword>
<evidence type="ECO:0000256" key="9">
    <source>
        <dbReference type="SAM" id="Phobius"/>
    </source>
</evidence>
<dbReference type="Proteomes" id="UP001144612">
    <property type="component" value="Unassembled WGS sequence"/>
</dbReference>
<dbReference type="PANTHER" id="PTHR43337">
    <property type="entry name" value="XANTHINE/URACIL PERMEASE C887.17-RELATED"/>
    <property type="match status" value="1"/>
</dbReference>